<name>A0A6N3IPL7_9BACT</name>
<dbReference type="InterPro" id="IPR016181">
    <property type="entry name" value="Acyl_CoA_acyltransferase"/>
</dbReference>
<keyword evidence="1" id="KW-0808">Transferase</keyword>
<dbReference type="GO" id="GO:0016747">
    <property type="term" value="F:acyltransferase activity, transferring groups other than amino-acyl groups"/>
    <property type="evidence" value="ECO:0007669"/>
    <property type="project" value="InterPro"/>
</dbReference>
<dbReference type="AlphaFoldDB" id="A0A6N3IPL7"/>
<dbReference type="InterPro" id="IPR050832">
    <property type="entry name" value="Bact_Acetyltransf"/>
</dbReference>
<evidence type="ECO:0000259" key="3">
    <source>
        <dbReference type="PROSITE" id="PS51186"/>
    </source>
</evidence>
<organism evidence="4">
    <name type="scientific">uncultured Thermomicrobiales bacterium</name>
    <dbReference type="NCBI Taxonomy" id="1645740"/>
    <lineage>
        <taxon>Bacteria</taxon>
        <taxon>Pseudomonadati</taxon>
        <taxon>Thermomicrobiota</taxon>
        <taxon>Thermomicrobia</taxon>
        <taxon>Thermomicrobiales</taxon>
        <taxon>environmental samples</taxon>
    </lineage>
</organism>
<accession>A0A6N3IPL7</accession>
<dbReference type="Pfam" id="PF00583">
    <property type="entry name" value="Acetyltransf_1"/>
    <property type="match status" value="2"/>
</dbReference>
<evidence type="ECO:0000256" key="1">
    <source>
        <dbReference type="ARBA" id="ARBA00022679"/>
    </source>
</evidence>
<dbReference type="EMBL" id="CADCWN010000425">
    <property type="protein sequence ID" value="CAA9590971.1"/>
    <property type="molecule type" value="Genomic_DNA"/>
</dbReference>
<evidence type="ECO:0000256" key="2">
    <source>
        <dbReference type="ARBA" id="ARBA00023315"/>
    </source>
</evidence>
<proteinExistence type="predicted"/>
<dbReference type="SUPFAM" id="SSF55729">
    <property type="entry name" value="Acyl-CoA N-acyltransferases (Nat)"/>
    <property type="match status" value="2"/>
</dbReference>
<sequence>MPTETVTISASVGLRRDELAPVRALLARCNTHDGTELFLALKTAVAGDDTTPFYLLAREAGALVGVAELVGYREIEGTILVEPARRRRGLGRWLATEAARELARRELTSWLLACDEAFPGGAAFAGALGGERTFYEHRLTLDPARVPPANRHPAPLDFRRAHGSDGPAIAAITAAAFGDPPDAVLEWIAQDLARPDRRWFLGLEHGVPVGSLRVIAIAGGADITAFGVLPQHQGRGHGRAILSRTIALLLAEGVAPINIEVETENATALGLYRSCGFVPQHTYGYYRVATAPGAASAG</sequence>
<feature type="domain" description="N-acetyltransferase" evidence="3">
    <location>
        <begin position="1"/>
        <end position="153"/>
    </location>
</feature>
<feature type="domain" description="N-acetyltransferase" evidence="3">
    <location>
        <begin position="156"/>
        <end position="298"/>
    </location>
</feature>
<reference evidence="4" key="1">
    <citation type="submission" date="2020-02" db="EMBL/GenBank/DDBJ databases">
        <authorList>
            <person name="Meier V. D."/>
        </authorList>
    </citation>
    <scope>NUCLEOTIDE SEQUENCE</scope>
    <source>
        <strain evidence="4">AVDCRST_MAG18</strain>
    </source>
</reference>
<dbReference type="PANTHER" id="PTHR43877:SF2">
    <property type="entry name" value="AMINOALKYLPHOSPHONATE N-ACETYLTRANSFERASE-RELATED"/>
    <property type="match status" value="1"/>
</dbReference>
<keyword evidence="2" id="KW-0012">Acyltransferase</keyword>
<dbReference type="CDD" id="cd04301">
    <property type="entry name" value="NAT_SF"/>
    <property type="match status" value="1"/>
</dbReference>
<evidence type="ECO:0000313" key="4">
    <source>
        <dbReference type="EMBL" id="CAA9590971.1"/>
    </source>
</evidence>
<dbReference type="Gene3D" id="3.40.630.30">
    <property type="match status" value="1"/>
</dbReference>
<dbReference type="InterPro" id="IPR000182">
    <property type="entry name" value="GNAT_dom"/>
</dbReference>
<gene>
    <name evidence="4" type="ORF">AVDCRST_MAG18-5287</name>
</gene>
<dbReference type="PROSITE" id="PS51186">
    <property type="entry name" value="GNAT"/>
    <property type="match status" value="2"/>
</dbReference>
<protein>
    <recommendedName>
        <fullName evidence="3">N-acetyltransferase domain-containing protein</fullName>
    </recommendedName>
</protein>
<dbReference type="PANTHER" id="PTHR43877">
    <property type="entry name" value="AMINOALKYLPHOSPHONATE N-ACETYLTRANSFERASE-RELATED-RELATED"/>
    <property type="match status" value="1"/>
</dbReference>